<evidence type="ECO:0000259" key="11">
    <source>
        <dbReference type="SMART" id="SM00382"/>
    </source>
</evidence>
<dbReference type="CDD" id="cd18809">
    <property type="entry name" value="SF1_C_RecD"/>
    <property type="match status" value="1"/>
</dbReference>
<keyword evidence="1" id="KW-0540">Nuclease</keyword>
<dbReference type="PANTHER" id="PTHR43788:SF6">
    <property type="entry name" value="DNA HELICASE B"/>
    <property type="match status" value="1"/>
</dbReference>
<sequence>MFANPAILPRLAASGLFTDADLYQARFAASLARAGHEDMVAALTALTSLAVREGHVCLDLADPQVIAHLTELVPNASAMHDLPDSDVITDPKGQAPLILSGTRLYFSRFFNDEQTLAHTFLRLAQTPAEPLPPSLQADIFKTGRDEIDWQAVACFAALRNRFCVISGGPGTGKTTTVARILKMAARMHPGRDFVIRLAAPTGKAASRLTEALATAFPGGTLPPELAACMTQGAQTVHRLLGWSAGGFRHNQSNRLALDMLVVDEASMLDLELTARLMEALPEHARLVLLGDRNQLASVEAGAVLANLCREEAVNAFSDRFAAAVAETCTIKLPVTQRPAPLADHVVELKKSYRFGPDSGIAALSELIRDGKAQEAAALLEERHADLEMIHGTGPKALEASVAPLLREAFGELGGTNGPARAFEIFAALRLLSPIRKGPRGTEALNRLAGQILVGQAFEAWYPGRPVMILENDYNLGLFNGDVGIALSVDGQLRIFFPGAEGFTSFSPARLPRHETCYAMTVHKSQGSEFGHTVLVLPEEPCQVLGRELLYTALTRAKKRFTLLGTPRQVKDAVQNPARRDSGLGEMLAQRKTQA</sequence>
<dbReference type="GO" id="GO:0005524">
    <property type="term" value="F:ATP binding"/>
    <property type="evidence" value="ECO:0007669"/>
    <property type="project" value="UniProtKB-KW"/>
</dbReference>
<dbReference type="GO" id="GO:0009338">
    <property type="term" value="C:exodeoxyribonuclease V complex"/>
    <property type="evidence" value="ECO:0007669"/>
    <property type="project" value="InterPro"/>
</dbReference>
<keyword evidence="6" id="KW-0269">Exonuclease</keyword>
<dbReference type="InterPro" id="IPR006344">
    <property type="entry name" value="RecD"/>
</dbReference>
<accession>A0A1I3XTA8</accession>
<name>A0A1I3XTA8_9BACT</name>
<dbReference type="InterPro" id="IPR027785">
    <property type="entry name" value="UvrD-like_helicase_C"/>
</dbReference>
<dbReference type="Pfam" id="PF21185">
    <property type="entry name" value="RecD_N"/>
    <property type="match status" value="1"/>
</dbReference>
<protein>
    <submittedName>
        <fullName evidence="12">DNA helicase/exodeoxyribonuclease V, alpha subunit</fullName>
    </submittedName>
</protein>
<dbReference type="NCBIfam" id="TIGR01447">
    <property type="entry name" value="recD"/>
    <property type="match status" value="1"/>
</dbReference>
<dbReference type="InterPro" id="IPR049550">
    <property type="entry name" value="RecD_N"/>
</dbReference>
<keyword evidence="5 12" id="KW-0347">Helicase</keyword>
<evidence type="ECO:0000256" key="7">
    <source>
        <dbReference type="ARBA" id="ARBA00022840"/>
    </source>
</evidence>
<dbReference type="GO" id="GO:0006310">
    <property type="term" value="P:DNA recombination"/>
    <property type="evidence" value="ECO:0007669"/>
    <property type="project" value="InterPro"/>
</dbReference>
<evidence type="ECO:0000256" key="10">
    <source>
        <dbReference type="ARBA" id="ARBA00023235"/>
    </source>
</evidence>
<dbReference type="SUPFAM" id="SSF52540">
    <property type="entry name" value="P-loop containing nucleoside triphosphate hydrolases"/>
    <property type="match status" value="2"/>
</dbReference>
<evidence type="ECO:0000256" key="6">
    <source>
        <dbReference type="ARBA" id="ARBA00022839"/>
    </source>
</evidence>
<dbReference type="Gene3D" id="1.10.10.1020">
    <property type="entry name" value="RecBCD complex, subunit RecD, N-terminal domain"/>
    <property type="match status" value="1"/>
</dbReference>
<evidence type="ECO:0000313" key="13">
    <source>
        <dbReference type="Proteomes" id="UP000198635"/>
    </source>
</evidence>
<keyword evidence="10" id="KW-0413">Isomerase</keyword>
<dbReference type="SMART" id="SM00382">
    <property type="entry name" value="AAA"/>
    <property type="match status" value="1"/>
</dbReference>
<dbReference type="Proteomes" id="UP000198635">
    <property type="component" value="Unassembled WGS sequence"/>
</dbReference>
<dbReference type="InterPro" id="IPR050534">
    <property type="entry name" value="Coronavir_polyprotein_1ab"/>
</dbReference>
<evidence type="ECO:0000256" key="4">
    <source>
        <dbReference type="ARBA" id="ARBA00022801"/>
    </source>
</evidence>
<keyword evidence="7" id="KW-0067">ATP-binding</keyword>
<dbReference type="Gene3D" id="3.40.50.300">
    <property type="entry name" value="P-loop containing nucleotide triphosphate hydrolases"/>
    <property type="match status" value="3"/>
</dbReference>
<organism evidence="12 13">
    <name type="scientific">Desulfomicrobium apsheronum</name>
    <dbReference type="NCBI Taxonomy" id="52560"/>
    <lineage>
        <taxon>Bacteria</taxon>
        <taxon>Pseudomonadati</taxon>
        <taxon>Thermodesulfobacteriota</taxon>
        <taxon>Desulfovibrionia</taxon>
        <taxon>Desulfovibrionales</taxon>
        <taxon>Desulfomicrobiaceae</taxon>
        <taxon>Desulfomicrobium</taxon>
    </lineage>
</organism>
<dbReference type="GO" id="GO:0008854">
    <property type="term" value="F:exodeoxyribonuclease V activity"/>
    <property type="evidence" value="ECO:0007669"/>
    <property type="project" value="InterPro"/>
</dbReference>
<dbReference type="GO" id="GO:0006302">
    <property type="term" value="P:double-strand break repair"/>
    <property type="evidence" value="ECO:0007669"/>
    <property type="project" value="InterPro"/>
</dbReference>
<dbReference type="STRING" id="52560.SAMN04488082_11775"/>
<dbReference type="Pfam" id="PF13538">
    <property type="entry name" value="UvrD_C_2"/>
    <property type="match status" value="1"/>
</dbReference>
<dbReference type="OrthoDB" id="9763659at2"/>
<feature type="domain" description="AAA+ ATPase" evidence="11">
    <location>
        <begin position="159"/>
        <end position="326"/>
    </location>
</feature>
<evidence type="ECO:0000256" key="2">
    <source>
        <dbReference type="ARBA" id="ARBA00022741"/>
    </source>
</evidence>
<dbReference type="GO" id="GO:0003677">
    <property type="term" value="F:DNA binding"/>
    <property type="evidence" value="ECO:0007669"/>
    <property type="project" value="UniProtKB-KW"/>
</dbReference>
<keyword evidence="2" id="KW-0547">Nucleotide-binding</keyword>
<dbReference type="EMBL" id="FORX01000017">
    <property type="protein sequence ID" value="SFK22798.1"/>
    <property type="molecule type" value="Genomic_DNA"/>
</dbReference>
<proteinExistence type="inferred from homology"/>
<reference evidence="13" key="1">
    <citation type="submission" date="2016-10" db="EMBL/GenBank/DDBJ databases">
        <authorList>
            <person name="Varghese N."/>
            <person name="Submissions S."/>
        </authorList>
    </citation>
    <scope>NUCLEOTIDE SEQUENCE [LARGE SCALE GENOMIC DNA]</scope>
    <source>
        <strain evidence="13">DSM 5918</strain>
    </source>
</reference>
<gene>
    <name evidence="12" type="ORF">SAMN04488082_11775</name>
</gene>
<keyword evidence="9" id="KW-0234">DNA repair</keyword>
<evidence type="ECO:0000256" key="1">
    <source>
        <dbReference type="ARBA" id="ARBA00022722"/>
    </source>
</evidence>
<evidence type="ECO:0000256" key="9">
    <source>
        <dbReference type="ARBA" id="ARBA00023204"/>
    </source>
</evidence>
<keyword evidence="8" id="KW-0238">DNA-binding</keyword>
<evidence type="ECO:0000256" key="5">
    <source>
        <dbReference type="ARBA" id="ARBA00022806"/>
    </source>
</evidence>
<dbReference type="RefSeq" id="WP_092377438.1">
    <property type="nucleotide sequence ID" value="NZ_FORX01000017.1"/>
</dbReference>
<dbReference type="InterPro" id="IPR003593">
    <property type="entry name" value="AAA+_ATPase"/>
</dbReference>
<dbReference type="PANTHER" id="PTHR43788">
    <property type="entry name" value="DNA2/NAM7 HELICASE FAMILY MEMBER"/>
    <property type="match status" value="1"/>
</dbReference>
<dbReference type="AlphaFoldDB" id="A0A1I3XTA8"/>
<dbReference type="InterPro" id="IPR041851">
    <property type="entry name" value="RecD_N_sf"/>
</dbReference>
<dbReference type="InterPro" id="IPR027417">
    <property type="entry name" value="P-loop_NTPase"/>
</dbReference>
<keyword evidence="4" id="KW-0378">Hydrolase</keyword>
<dbReference type="Pfam" id="PF13245">
    <property type="entry name" value="AAA_19"/>
    <property type="match status" value="1"/>
</dbReference>
<evidence type="ECO:0000256" key="8">
    <source>
        <dbReference type="ARBA" id="ARBA00023125"/>
    </source>
</evidence>
<evidence type="ECO:0000313" key="12">
    <source>
        <dbReference type="EMBL" id="SFK22798.1"/>
    </source>
</evidence>
<keyword evidence="3" id="KW-0227">DNA damage</keyword>
<evidence type="ECO:0000256" key="3">
    <source>
        <dbReference type="ARBA" id="ARBA00022763"/>
    </source>
</evidence>
<keyword evidence="13" id="KW-1185">Reference proteome</keyword>
<dbReference type="HAMAP" id="MF_01487">
    <property type="entry name" value="RecD"/>
    <property type="match status" value="1"/>
</dbReference>
<dbReference type="GO" id="GO:0017116">
    <property type="term" value="F:single-stranded DNA helicase activity"/>
    <property type="evidence" value="ECO:0007669"/>
    <property type="project" value="TreeGrafter"/>
</dbReference>
<dbReference type="CDD" id="cd17933">
    <property type="entry name" value="DEXSc_RecD-like"/>
    <property type="match status" value="1"/>
</dbReference>